<protein>
    <submittedName>
        <fullName evidence="2">Uncharacterized protein</fullName>
    </submittedName>
</protein>
<organism evidence="2 3">
    <name type="scientific">Pseudoalteromonas marina</name>
    <dbReference type="NCBI Taxonomy" id="267375"/>
    <lineage>
        <taxon>Bacteria</taxon>
        <taxon>Pseudomonadati</taxon>
        <taxon>Pseudomonadota</taxon>
        <taxon>Gammaproteobacteria</taxon>
        <taxon>Alteromonadales</taxon>
        <taxon>Pseudoalteromonadaceae</taxon>
        <taxon>Pseudoalteromonas</taxon>
    </lineage>
</organism>
<comment type="caution">
    <text evidence="2">The sequence shown here is derived from an EMBL/GenBank/DDBJ whole genome shotgun (WGS) entry which is preliminary data.</text>
</comment>
<dbReference type="RefSeq" id="WP_305398192.1">
    <property type="nucleotide sequence ID" value="NZ_JAUYVT010000010.1"/>
</dbReference>
<proteinExistence type="predicted"/>
<gene>
    <name evidence="2" type="ORF">Q8W34_11900</name>
</gene>
<sequence>MSRLKFSAVSSCIFLMLSLVFYISMINKTERVSEQQKVQIEKQIALDLPLLDLPNELYKHAGNKDALVGYIDSLNSYLRMSNLRVIDISTGEIAHSDLKAKQFISSLATSEGPVNIIFSVDEHYLTPSNKIFFLFFLLISLFVAVWLKVVDSKKNNVSLNKSINSAASMPMPLAVIIDLRNKTLSHSYNKEHSVQLANKPLCFYLALVEYCSANSDVILNHNKNVPDELIELANKYFYRLTELGHTIRKRPNFNNSLEKTLSEIRASLDDVLNEYPEEKEIYYPPKAYGEGSRSRLHSYGLINIAKGNIEIIGK</sequence>
<evidence type="ECO:0000313" key="3">
    <source>
        <dbReference type="Proteomes" id="UP001177212"/>
    </source>
</evidence>
<keyword evidence="1" id="KW-1133">Transmembrane helix</keyword>
<accession>A0ABT9FF35</accession>
<feature type="transmembrane region" description="Helical" evidence="1">
    <location>
        <begin position="131"/>
        <end position="149"/>
    </location>
</feature>
<feature type="transmembrane region" description="Helical" evidence="1">
    <location>
        <begin position="6"/>
        <end position="27"/>
    </location>
</feature>
<keyword evidence="1" id="KW-0812">Transmembrane</keyword>
<name>A0ABT9FF35_9GAMM</name>
<dbReference type="EMBL" id="JAUYVT010000010">
    <property type="protein sequence ID" value="MDP2565338.1"/>
    <property type="molecule type" value="Genomic_DNA"/>
</dbReference>
<dbReference type="Proteomes" id="UP001177212">
    <property type="component" value="Unassembled WGS sequence"/>
</dbReference>
<evidence type="ECO:0000313" key="2">
    <source>
        <dbReference type="EMBL" id="MDP2565338.1"/>
    </source>
</evidence>
<keyword evidence="3" id="KW-1185">Reference proteome</keyword>
<reference evidence="2" key="1">
    <citation type="submission" date="2023-07" db="EMBL/GenBank/DDBJ databases">
        <title>Genome content predicts the carbon catabolic preferences of heterotrophic bacteria.</title>
        <authorList>
            <person name="Gralka M."/>
        </authorList>
    </citation>
    <scope>NUCLEOTIDE SEQUENCE</scope>
    <source>
        <strain evidence="2">4G09</strain>
    </source>
</reference>
<keyword evidence="1" id="KW-0472">Membrane</keyword>
<evidence type="ECO:0000256" key="1">
    <source>
        <dbReference type="SAM" id="Phobius"/>
    </source>
</evidence>